<proteinExistence type="predicted"/>
<reference evidence="1 2" key="1">
    <citation type="submission" date="2022-03" db="EMBL/GenBank/DDBJ databases">
        <title>Complete genome sequence of Lysobacter capsici VKM B-2533 and Lysobacter gummosus 10.1.1, promising sources of lytic agents.</title>
        <authorList>
            <person name="Tarlachkov S.V."/>
            <person name="Kudryakova I.V."/>
            <person name="Afoshin A.S."/>
            <person name="Leontyevskaya E.A."/>
            <person name="Leontyevskaya N.V."/>
        </authorList>
    </citation>
    <scope>NUCLEOTIDE SEQUENCE [LARGE SCALE GENOMIC DNA]</scope>
    <source>
        <strain evidence="1 2">10.1.1</strain>
    </source>
</reference>
<dbReference type="Proteomes" id="UP000829194">
    <property type="component" value="Chromosome"/>
</dbReference>
<accession>A0ABY3XGF5</accession>
<evidence type="ECO:0000313" key="1">
    <source>
        <dbReference type="EMBL" id="UNP30710.1"/>
    </source>
</evidence>
<dbReference type="RefSeq" id="WP_057941909.1">
    <property type="nucleotide sequence ID" value="NZ_CP011131.1"/>
</dbReference>
<name>A0ABY3XGF5_9GAMM</name>
<protein>
    <submittedName>
        <fullName evidence="1">Uncharacterized protein</fullName>
    </submittedName>
</protein>
<dbReference type="EMBL" id="CP093547">
    <property type="protein sequence ID" value="UNP30710.1"/>
    <property type="molecule type" value="Genomic_DNA"/>
</dbReference>
<organism evidence="1 2">
    <name type="scientific">Lysobacter gummosus</name>
    <dbReference type="NCBI Taxonomy" id="262324"/>
    <lineage>
        <taxon>Bacteria</taxon>
        <taxon>Pseudomonadati</taxon>
        <taxon>Pseudomonadota</taxon>
        <taxon>Gammaproteobacteria</taxon>
        <taxon>Lysobacterales</taxon>
        <taxon>Lysobacteraceae</taxon>
        <taxon>Lysobacter</taxon>
    </lineage>
</organism>
<evidence type="ECO:0000313" key="2">
    <source>
        <dbReference type="Proteomes" id="UP000829194"/>
    </source>
</evidence>
<keyword evidence="2" id="KW-1185">Reference proteome</keyword>
<gene>
    <name evidence="1" type="ORF">MOV92_05480</name>
</gene>
<sequence length="223" mass="24193">MPVLTNAQLQGLAAEELDAGTEIDPDWPDPYPDSPCWGFALFGGPGGLAANTPPTIFEQAITFNDAGIMTGMNPDFVAWVHDTFDNAAADAQAQVFADNFQEAFIDLDDAAQEACTGALARLSLVLAGLTLSDENGTAPTRYAIVMASDHWYTWEHWALSIANNVGQPDYPQVQYVQRDAGVNPVNTRCGLVWGNHPILTTVYVTELQDGHIEYLRHAAGWPD</sequence>